<dbReference type="AlphaFoldDB" id="C6SD78"/>
<reference evidence="1" key="1">
    <citation type="journal article" date="2008" name="Proc. Natl. Acad. Sci. U.S.A.">
        <title>Whole-genome comparison of disease and carriage strains provides insights into virulence evolution in Neisseria meningitidis.</title>
        <authorList>
            <person name="Schoen C."/>
            <person name="Blom J."/>
            <person name="Claus H."/>
            <person name="Schramm-Glueck A."/>
            <person name="Brandt P."/>
            <person name="Mueller T."/>
            <person name="Goesmann A."/>
            <person name="Joseph B."/>
            <person name="Konietzny S."/>
            <person name="Kurzai O."/>
            <person name="Schmitt C."/>
            <person name="Friedrich T."/>
            <person name="Linke B."/>
            <person name="Vogel U."/>
            <person name="Frosch M."/>
        </authorList>
    </citation>
    <scope>NUCLEOTIDE SEQUENCE</scope>
    <source>
        <strain evidence="1">Alpha153</strain>
    </source>
</reference>
<name>C6SD78_NEIME</name>
<gene>
    <name evidence="1" type="ORF">NME_1246</name>
</gene>
<evidence type="ECO:0000313" key="1">
    <source>
        <dbReference type="EMBL" id="CBA06784.1"/>
    </source>
</evidence>
<proteinExistence type="predicted"/>
<accession>C6SD78</accession>
<dbReference type="EMBL" id="AM889137">
    <property type="protein sequence ID" value="CBA06784.1"/>
    <property type="molecule type" value="Genomic_DNA"/>
</dbReference>
<organism evidence="1">
    <name type="scientific">Neisseria meningitidis alpha153</name>
    <dbReference type="NCBI Taxonomy" id="663926"/>
    <lineage>
        <taxon>Bacteria</taxon>
        <taxon>Pseudomonadati</taxon>
        <taxon>Pseudomonadota</taxon>
        <taxon>Betaproteobacteria</taxon>
        <taxon>Neisseriales</taxon>
        <taxon>Neisseriaceae</taxon>
        <taxon>Neisseria</taxon>
    </lineage>
</organism>
<protein>
    <submittedName>
        <fullName evidence="1">Uncharacterized protein</fullName>
    </submittedName>
</protein>
<sequence length="37" mass="3953">MDGFVVPAKAGIRKPKATGIYRKNRNRSAVIPAQAGI</sequence>